<dbReference type="RefSeq" id="WP_123755823.1">
    <property type="nucleotide sequence ID" value="NZ_JARXNK020000106.1"/>
</dbReference>
<feature type="chain" id="PRO_5045177159" description="Neuromedin U" evidence="1">
    <location>
        <begin position="20"/>
        <end position="260"/>
    </location>
</feature>
<organism evidence="2 3">
    <name type="scientific">Raoultella lignicola</name>
    <dbReference type="NCBI Taxonomy" id="3040939"/>
    <lineage>
        <taxon>Bacteria</taxon>
        <taxon>Pseudomonadati</taxon>
        <taxon>Pseudomonadota</taxon>
        <taxon>Gammaproteobacteria</taxon>
        <taxon>Enterobacterales</taxon>
        <taxon>Enterobacteriaceae</taxon>
        <taxon>Klebsiella/Raoultella group</taxon>
        <taxon>Raoultella</taxon>
    </lineage>
</organism>
<evidence type="ECO:0008006" key="4">
    <source>
        <dbReference type="Google" id="ProtNLM"/>
    </source>
</evidence>
<gene>
    <name evidence="2" type="ORF">QFI96_022720</name>
</gene>
<evidence type="ECO:0000313" key="3">
    <source>
        <dbReference type="Proteomes" id="UP001312893"/>
    </source>
</evidence>
<dbReference type="Proteomes" id="UP001312893">
    <property type="component" value="Unassembled WGS sequence"/>
</dbReference>
<sequence length="260" mass="28082">MKNIVAFSALALLAGNSWAADSGGSAAQANNPLANMTAFNMQNYYIGDVSGTNKDANQFWFRYATPFSLGQSDWLLRASLPVNTYPAPPTGGHKTGVGDLNLFTSWLIDTGNPAVSFGFGPQITAPTASDDAVGSGKWSGGLVNVLFDASSPTFQYGYLASWQHSFAGDDDRSDVNLATFQPFLFYQLGGGTYLRSAPIWVYNLHNDNYSVPLGLGIGQVIKHQKTVYNFFIEPQGSVADRGPGQPRWQIFAGLNLQFLN</sequence>
<evidence type="ECO:0000256" key="1">
    <source>
        <dbReference type="SAM" id="SignalP"/>
    </source>
</evidence>
<keyword evidence="3" id="KW-1185">Reference proteome</keyword>
<evidence type="ECO:0000313" key="2">
    <source>
        <dbReference type="EMBL" id="MEL0554504.1"/>
    </source>
</evidence>
<dbReference type="EMBL" id="JARXNK020000106">
    <property type="protein sequence ID" value="MEL0554504.1"/>
    <property type="molecule type" value="Genomic_DNA"/>
</dbReference>
<proteinExistence type="predicted"/>
<accession>A0ABU9FG87</accession>
<comment type="caution">
    <text evidence="2">The sequence shown here is derived from an EMBL/GenBank/DDBJ whole genome shotgun (WGS) entry which is preliminary data.</text>
</comment>
<protein>
    <recommendedName>
        <fullName evidence="4">Neuromedin U</fullName>
    </recommendedName>
</protein>
<feature type="signal peptide" evidence="1">
    <location>
        <begin position="1"/>
        <end position="19"/>
    </location>
</feature>
<keyword evidence="1" id="KW-0732">Signal</keyword>
<name>A0ABU9FG87_9ENTR</name>
<reference evidence="2 3" key="1">
    <citation type="submission" date="2024-04" db="EMBL/GenBank/DDBJ databases">
        <title>Two novel Raoultella species associated with bleeding cankers of broadleaf hosts, Raoultella scottia sp. nov. and Raoultella lignicola sp. nov.</title>
        <authorList>
            <person name="Brady C.L."/>
        </authorList>
    </citation>
    <scope>NUCLEOTIDE SEQUENCE [LARGE SCALE GENOMIC DNA]</scope>
    <source>
        <strain evidence="2 3">TW_WC1a.1</strain>
    </source>
</reference>